<comment type="caution">
    <text evidence="1">The sequence shown here is derived from an EMBL/GenBank/DDBJ whole genome shotgun (WGS) entry which is preliminary data.</text>
</comment>
<keyword evidence="2" id="KW-1185">Reference proteome</keyword>
<dbReference type="Proteomes" id="UP001163603">
    <property type="component" value="Chromosome 6"/>
</dbReference>
<dbReference type="EMBL" id="CM047741">
    <property type="protein sequence ID" value="KAJ0038084.1"/>
    <property type="molecule type" value="Genomic_DNA"/>
</dbReference>
<name>A0ACC0YIF4_9ROSI</name>
<accession>A0ACC0YIF4</accession>
<protein>
    <submittedName>
        <fullName evidence="1">Uncharacterized protein</fullName>
    </submittedName>
</protein>
<evidence type="ECO:0000313" key="2">
    <source>
        <dbReference type="Proteomes" id="UP001163603"/>
    </source>
</evidence>
<reference evidence="2" key="1">
    <citation type="journal article" date="2023" name="G3 (Bethesda)">
        <title>Genome assembly and association tests identify interacting loci associated with vigor, precocity, and sex in interspecific pistachio rootstocks.</title>
        <authorList>
            <person name="Palmer W."/>
            <person name="Jacygrad E."/>
            <person name="Sagayaradj S."/>
            <person name="Cavanaugh K."/>
            <person name="Han R."/>
            <person name="Bertier L."/>
            <person name="Beede B."/>
            <person name="Kafkas S."/>
            <person name="Golino D."/>
            <person name="Preece J."/>
            <person name="Michelmore R."/>
        </authorList>
    </citation>
    <scope>NUCLEOTIDE SEQUENCE [LARGE SCALE GENOMIC DNA]</scope>
</reference>
<gene>
    <name evidence="1" type="ORF">Pint_23815</name>
</gene>
<evidence type="ECO:0000313" key="1">
    <source>
        <dbReference type="EMBL" id="KAJ0038084.1"/>
    </source>
</evidence>
<proteinExistence type="predicted"/>
<organism evidence="1 2">
    <name type="scientific">Pistacia integerrima</name>
    <dbReference type="NCBI Taxonomy" id="434235"/>
    <lineage>
        <taxon>Eukaryota</taxon>
        <taxon>Viridiplantae</taxon>
        <taxon>Streptophyta</taxon>
        <taxon>Embryophyta</taxon>
        <taxon>Tracheophyta</taxon>
        <taxon>Spermatophyta</taxon>
        <taxon>Magnoliopsida</taxon>
        <taxon>eudicotyledons</taxon>
        <taxon>Gunneridae</taxon>
        <taxon>Pentapetalae</taxon>
        <taxon>rosids</taxon>
        <taxon>malvids</taxon>
        <taxon>Sapindales</taxon>
        <taxon>Anacardiaceae</taxon>
        <taxon>Pistacia</taxon>
    </lineage>
</organism>
<sequence>MATVIAPTKHSPVEDAETIYSACKGFGTDEKAIISILGHRTAQQRQQIIIAYQKLYHEDLVSCLDSEISGDFKKAVHQWIFEPADRDALLANEAIKKAVPDYHVIIEIACVRSPEELFAVRQAYQVRYKRSLEEDVAAHTTGDIRTAFSAFRYAGDEINERLAESEAGILDDAIKDKTFNHEEVMRIICTRSEGNQGDDFAAALRTAMRCIKNSNKYFVKVVHNAMRGAITDEDSLTRLMVTRAEKDLKEIKELYYNRNSVSFDQAVANNTSGDYKDFLLTLSGKED</sequence>